<keyword evidence="2" id="KW-1185">Reference proteome</keyword>
<reference evidence="1" key="1">
    <citation type="submission" date="2023-06" db="EMBL/GenBank/DDBJ databases">
        <title>Genome-scale phylogeny and comparative genomics of the fungal order Sordariales.</title>
        <authorList>
            <consortium name="Lawrence Berkeley National Laboratory"/>
            <person name="Hensen N."/>
            <person name="Bonometti L."/>
            <person name="Westerberg I."/>
            <person name="Brannstrom I.O."/>
            <person name="Guillou S."/>
            <person name="Cros-Aarteil S."/>
            <person name="Calhoun S."/>
            <person name="Haridas S."/>
            <person name="Kuo A."/>
            <person name="Mondo S."/>
            <person name="Pangilinan J."/>
            <person name="Riley R."/>
            <person name="LaButti K."/>
            <person name="Andreopoulos B."/>
            <person name="Lipzen A."/>
            <person name="Chen C."/>
            <person name="Yanf M."/>
            <person name="Daum C."/>
            <person name="Ng V."/>
            <person name="Clum A."/>
            <person name="Steindorff A."/>
            <person name="Ohm R."/>
            <person name="Martin F."/>
            <person name="Silar P."/>
            <person name="Natvig D."/>
            <person name="Lalanne C."/>
            <person name="Gautier V."/>
            <person name="Ament-velasquez S.L."/>
            <person name="Kruys A."/>
            <person name="Hutchinson M.I."/>
            <person name="Powell A.J."/>
            <person name="Barry K."/>
            <person name="Miller A.N."/>
            <person name="Grigoriev I.V."/>
            <person name="Debuchy R."/>
            <person name="Gladieux P."/>
            <person name="Thoren M.H."/>
            <person name="Johannesson H."/>
        </authorList>
    </citation>
    <scope>NUCLEOTIDE SEQUENCE</scope>
    <source>
        <strain evidence="1">SMH2392-1A</strain>
    </source>
</reference>
<gene>
    <name evidence="1" type="ORF">B0T26DRAFT_180060</name>
</gene>
<comment type="caution">
    <text evidence="1">The sequence shown here is derived from an EMBL/GenBank/DDBJ whole genome shotgun (WGS) entry which is preliminary data.</text>
</comment>
<proteinExistence type="predicted"/>
<sequence length="237" mass="26596">MAASRNMWGLRSSRPRVYDGNRPACGDCRVRWRKHFAERFSAWKAAFGLFSVWCPCTKISWTAGTNRRTLPLVPPWLGTVSAPSTSTRANGKPRYGTRVLAGVEVAVWQGNTMFNGTPGDWARHLKIELDSCQSPEIWAGKNYLQYLVGNTTSKSTFTLTYRIYYLALLGRSFSPSHPFPHGPVPKELSYLDPTIVHLQRAFLVHVGCLSALPRLPRPEYVLVDAKLVCSKPHFASN</sequence>
<accession>A0AA40B6L3</accession>
<evidence type="ECO:0000313" key="1">
    <source>
        <dbReference type="EMBL" id="KAK0728635.1"/>
    </source>
</evidence>
<organism evidence="1 2">
    <name type="scientific">Lasiosphaeria miniovina</name>
    <dbReference type="NCBI Taxonomy" id="1954250"/>
    <lineage>
        <taxon>Eukaryota</taxon>
        <taxon>Fungi</taxon>
        <taxon>Dikarya</taxon>
        <taxon>Ascomycota</taxon>
        <taxon>Pezizomycotina</taxon>
        <taxon>Sordariomycetes</taxon>
        <taxon>Sordariomycetidae</taxon>
        <taxon>Sordariales</taxon>
        <taxon>Lasiosphaeriaceae</taxon>
        <taxon>Lasiosphaeria</taxon>
    </lineage>
</organism>
<dbReference type="Proteomes" id="UP001172101">
    <property type="component" value="Unassembled WGS sequence"/>
</dbReference>
<dbReference type="RefSeq" id="XP_060301490.1">
    <property type="nucleotide sequence ID" value="XM_060433610.1"/>
</dbReference>
<evidence type="ECO:0000313" key="2">
    <source>
        <dbReference type="Proteomes" id="UP001172101"/>
    </source>
</evidence>
<dbReference type="GeneID" id="85316880"/>
<dbReference type="AlphaFoldDB" id="A0AA40B6L3"/>
<protein>
    <submittedName>
        <fullName evidence="1">Uncharacterized protein</fullName>
    </submittedName>
</protein>
<dbReference type="EMBL" id="JAUIRO010000002">
    <property type="protein sequence ID" value="KAK0728635.1"/>
    <property type="molecule type" value="Genomic_DNA"/>
</dbReference>
<name>A0AA40B6L3_9PEZI</name>